<dbReference type="EMBL" id="CP012850">
    <property type="protein sequence ID" value="ALI35355.1"/>
    <property type="molecule type" value="Genomic_DNA"/>
</dbReference>
<keyword evidence="1" id="KW-1133">Transmembrane helix</keyword>
<keyword evidence="1" id="KW-0472">Membrane</keyword>
<dbReference type="KEGG" id="taa:NMY3_01150"/>
<feature type="transmembrane region" description="Helical" evidence="1">
    <location>
        <begin position="6"/>
        <end position="32"/>
    </location>
</feature>
<evidence type="ECO:0000313" key="3">
    <source>
        <dbReference type="Proteomes" id="UP000058925"/>
    </source>
</evidence>
<name>A0A654LVX2_9ARCH</name>
<keyword evidence="1" id="KW-0812">Transmembrane</keyword>
<sequence>MLGTLWTIILIIIAIIVIVFLLRFLFGILVIAPVGMEFVKTGTPIDTALSIFTGI</sequence>
<reference evidence="3" key="1">
    <citation type="submission" date="2015-10" db="EMBL/GenBank/DDBJ databases">
        <title>Niche specialization of a soil ammonia-oxidizing archaeon, Candidatus Nitrosocosmicus oleophilus.</title>
        <authorList>
            <person name="Jung M.-Y."/>
            <person name="Rhee S.-K."/>
        </authorList>
    </citation>
    <scope>NUCLEOTIDE SEQUENCE [LARGE SCALE GENOMIC DNA]</scope>
    <source>
        <strain evidence="3">MY3</strain>
    </source>
</reference>
<protein>
    <submittedName>
        <fullName evidence="2">Uncharacterized protein</fullName>
    </submittedName>
</protein>
<keyword evidence="3" id="KW-1185">Reference proteome</keyword>
<gene>
    <name evidence="2" type="ORF">NMY3_01150</name>
</gene>
<evidence type="ECO:0000313" key="2">
    <source>
        <dbReference type="EMBL" id="ALI35355.1"/>
    </source>
</evidence>
<organism evidence="2 3">
    <name type="scientific">Candidatus Nitrosocosmicus oleophilus</name>
    <dbReference type="NCBI Taxonomy" id="1353260"/>
    <lineage>
        <taxon>Archaea</taxon>
        <taxon>Nitrososphaerota</taxon>
        <taxon>Nitrososphaeria</taxon>
        <taxon>Nitrososphaerales</taxon>
        <taxon>Nitrososphaeraceae</taxon>
        <taxon>Candidatus Nitrosocosmicus</taxon>
    </lineage>
</organism>
<dbReference type="Proteomes" id="UP000058925">
    <property type="component" value="Chromosome"/>
</dbReference>
<accession>A0A654LVX2</accession>
<dbReference type="AlphaFoldDB" id="A0A654LVX2"/>
<proteinExistence type="predicted"/>
<evidence type="ECO:0000256" key="1">
    <source>
        <dbReference type="SAM" id="Phobius"/>
    </source>
</evidence>